<keyword evidence="4" id="KW-0274">FAD</keyword>
<dbReference type="GO" id="GO:0005737">
    <property type="term" value="C:cytoplasm"/>
    <property type="evidence" value="ECO:0007669"/>
    <property type="project" value="TreeGrafter"/>
</dbReference>
<dbReference type="Pfam" id="PF01266">
    <property type="entry name" value="DAO"/>
    <property type="match status" value="1"/>
</dbReference>
<dbReference type="GO" id="GO:0003884">
    <property type="term" value="F:D-amino-acid oxidase activity"/>
    <property type="evidence" value="ECO:0007669"/>
    <property type="project" value="InterPro"/>
</dbReference>
<dbReference type="InterPro" id="IPR006181">
    <property type="entry name" value="D-amino_acid_oxidase_CS"/>
</dbReference>
<dbReference type="HOGENOM" id="CLU_034311_2_0_1"/>
<comment type="similarity">
    <text evidence="2">Belongs to the DAMOX/DASOX family.</text>
</comment>
<protein>
    <recommendedName>
        <fullName evidence="6">FAD dependent oxidoreductase domain-containing protein</fullName>
    </recommendedName>
</protein>
<dbReference type="Gene3D" id="3.40.50.720">
    <property type="entry name" value="NAD(P)-binding Rossmann-like Domain"/>
    <property type="match status" value="1"/>
</dbReference>
<dbReference type="Proteomes" id="UP000019484">
    <property type="component" value="Unassembled WGS sequence"/>
</dbReference>
<dbReference type="STRING" id="1182541.W9YKW5"/>
<evidence type="ECO:0000256" key="4">
    <source>
        <dbReference type="ARBA" id="ARBA00022827"/>
    </source>
</evidence>
<name>W9YKW5_9EURO</name>
<dbReference type="InterPro" id="IPR023209">
    <property type="entry name" value="DAO"/>
</dbReference>
<evidence type="ECO:0000259" key="6">
    <source>
        <dbReference type="Pfam" id="PF01266"/>
    </source>
</evidence>
<dbReference type="PANTHER" id="PTHR11530:SF26">
    <property type="entry name" value="FAD DEPENDENT OXIDOREDUCTASE SUPERFAMILY (AFU_ORTHOLOGUE AFUA_5G13940)"/>
    <property type="match status" value="1"/>
</dbReference>
<dbReference type="RefSeq" id="XP_007721046.1">
    <property type="nucleotide sequence ID" value="XM_007722856.1"/>
</dbReference>
<sequence>MQDSCCRVSKSLTTPSILYPLSSILYPLSSILYPLSSILYPPYPITYQTPTPTQPLHDPYVQLPNYTLIDSSAGIIGLTTALTLQEQSPNSSSITIIAAHFPGDESINYTSPWAGAHGRVSPALTAHDRQLAQYMQTTYDVLQAQSAGHPETGVLFMDGYEYLAHPSESYTQLRDGIGSAPGFRVLTASKLPPGIKWGCTYRTWSLNPPVYCAFLLRRFILRGGKTRRVRLQSLAEVVPNIAPQADLVVNCSGVGFGDKDVFPIKGQTCLVSNPCDRTITQQNVDGTWTFIIPRPLEGGTVIGGTKVPHDWSITASMETRRELLSKAAAMYPAILEDSKDGKSSKAKPKGEFHVIRDIVGRRPARIGGFRLSVEELQSGSASSSSSSSSSGSRPVKLIHAYGAGGSGYELSWGVAREVAKLAFGERGLSRPHHQQQLKAAL</sequence>
<dbReference type="SUPFAM" id="SSF51971">
    <property type="entry name" value="Nucleotide-binding domain"/>
    <property type="match status" value="1"/>
</dbReference>
<evidence type="ECO:0000256" key="5">
    <source>
        <dbReference type="ARBA" id="ARBA00023002"/>
    </source>
</evidence>
<comment type="caution">
    <text evidence="7">The sequence shown here is derived from an EMBL/GenBank/DDBJ whole genome shotgun (WGS) entry which is preliminary data.</text>
</comment>
<dbReference type="AlphaFoldDB" id="W9YKW5"/>
<comment type="cofactor">
    <cofactor evidence="1">
        <name>FAD</name>
        <dbReference type="ChEBI" id="CHEBI:57692"/>
    </cofactor>
</comment>
<dbReference type="SUPFAM" id="SSF54373">
    <property type="entry name" value="FAD-linked reductases, C-terminal domain"/>
    <property type="match status" value="1"/>
</dbReference>
<dbReference type="GO" id="GO:0019478">
    <property type="term" value="P:D-amino acid catabolic process"/>
    <property type="evidence" value="ECO:0007669"/>
    <property type="project" value="TreeGrafter"/>
</dbReference>
<dbReference type="Gene3D" id="3.30.9.10">
    <property type="entry name" value="D-Amino Acid Oxidase, subunit A, domain 2"/>
    <property type="match status" value="1"/>
</dbReference>
<dbReference type="InterPro" id="IPR006076">
    <property type="entry name" value="FAD-dep_OxRdtase"/>
</dbReference>
<keyword evidence="8" id="KW-1185">Reference proteome</keyword>
<keyword evidence="5" id="KW-0560">Oxidoreductase</keyword>
<organism evidence="7 8">
    <name type="scientific">Capronia coronata CBS 617.96</name>
    <dbReference type="NCBI Taxonomy" id="1182541"/>
    <lineage>
        <taxon>Eukaryota</taxon>
        <taxon>Fungi</taxon>
        <taxon>Dikarya</taxon>
        <taxon>Ascomycota</taxon>
        <taxon>Pezizomycotina</taxon>
        <taxon>Eurotiomycetes</taxon>
        <taxon>Chaetothyriomycetidae</taxon>
        <taxon>Chaetothyriales</taxon>
        <taxon>Herpotrichiellaceae</taxon>
        <taxon>Capronia</taxon>
    </lineage>
</organism>
<proteinExistence type="inferred from homology"/>
<dbReference type="PROSITE" id="PS00677">
    <property type="entry name" value="DAO"/>
    <property type="match status" value="1"/>
</dbReference>
<dbReference type="GeneID" id="19156845"/>
<dbReference type="OrthoDB" id="2015447at2759"/>
<evidence type="ECO:0000313" key="8">
    <source>
        <dbReference type="Proteomes" id="UP000019484"/>
    </source>
</evidence>
<reference evidence="7 8" key="1">
    <citation type="submission" date="2013-03" db="EMBL/GenBank/DDBJ databases">
        <title>The Genome Sequence of Capronia coronata CBS 617.96.</title>
        <authorList>
            <consortium name="The Broad Institute Genomics Platform"/>
            <person name="Cuomo C."/>
            <person name="de Hoog S."/>
            <person name="Gorbushina A."/>
            <person name="Walker B."/>
            <person name="Young S.K."/>
            <person name="Zeng Q."/>
            <person name="Gargeya S."/>
            <person name="Fitzgerald M."/>
            <person name="Haas B."/>
            <person name="Abouelleil A."/>
            <person name="Allen A.W."/>
            <person name="Alvarado L."/>
            <person name="Arachchi H.M."/>
            <person name="Berlin A.M."/>
            <person name="Chapman S.B."/>
            <person name="Gainer-Dewar J."/>
            <person name="Goldberg J."/>
            <person name="Griggs A."/>
            <person name="Gujja S."/>
            <person name="Hansen M."/>
            <person name="Howarth C."/>
            <person name="Imamovic A."/>
            <person name="Ireland A."/>
            <person name="Larimer J."/>
            <person name="McCowan C."/>
            <person name="Murphy C."/>
            <person name="Pearson M."/>
            <person name="Poon T.W."/>
            <person name="Priest M."/>
            <person name="Roberts A."/>
            <person name="Saif S."/>
            <person name="Shea T."/>
            <person name="Sisk P."/>
            <person name="Sykes S."/>
            <person name="Wortman J."/>
            <person name="Nusbaum C."/>
            <person name="Birren B."/>
        </authorList>
    </citation>
    <scope>NUCLEOTIDE SEQUENCE [LARGE SCALE GENOMIC DNA]</scope>
    <source>
        <strain evidence="7 8">CBS 617.96</strain>
    </source>
</reference>
<evidence type="ECO:0000256" key="3">
    <source>
        <dbReference type="ARBA" id="ARBA00022630"/>
    </source>
</evidence>
<feature type="domain" description="FAD dependent oxidoreductase" evidence="6">
    <location>
        <begin position="73"/>
        <end position="421"/>
    </location>
</feature>
<dbReference type="EMBL" id="AMWN01000002">
    <property type="protein sequence ID" value="EXJ93552.1"/>
    <property type="molecule type" value="Genomic_DNA"/>
</dbReference>
<dbReference type="GO" id="GO:0071949">
    <property type="term" value="F:FAD binding"/>
    <property type="evidence" value="ECO:0007669"/>
    <property type="project" value="InterPro"/>
</dbReference>
<dbReference type="PANTHER" id="PTHR11530">
    <property type="entry name" value="D-AMINO ACID OXIDASE"/>
    <property type="match status" value="1"/>
</dbReference>
<evidence type="ECO:0000256" key="2">
    <source>
        <dbReference type="ARBA" id="ARBA00006730"/>
    </source>
</evidence>
<gene>
    <name evidence="7" type="ORF">A1O1_01944</name>
</gene>
<keyword evidence="3" id="KW-0285">Flavoprotein</keyword>
<dbReference type="eggNOG" id="KOG3923">
    <property type="taxonomic scope" value="Eukaryota"/>
</dbReference>
<evidence type="ECO:0000313" key="7">
    <source>
        <dbReference type="EMBL" id="EXJ93552.1"/>
    </source>
</evidence>
<evidence type="ECO:0000256" key="1">
    <source>
        <dbReference type="ARBA" id="ARBA00001974"/>
    </source>
</evidence>
<accession>W9YKW5</accession>